<evidence type="ECO:0000313" key="1">
    <source>
        <dbReference type="EMBL" id="BAC93168.1"/>
    </source>
</evidence>
<gene>
    <name evidence="1" type="ordered locus">VV0404</name>
</gene>
<dbReference type="Proteomes" id="UP000002675">
    <property type="component" value="Chromosome I"/>
</dbReference>
<dbReference type="EMBL" id="BA000037">
    <property type="protein sequence ID" value="BAC93168.1"/>
    <property type="molecule type" value="Genomic_DNA"/>
</dbReference>
<sequence>MRLCELSFSSLMMESDVSVAWHVTTRGRAVAAAQSMKFLAK</sequence>
<proteinExistence type="predicted"/>
<organism evidence="1 2">
    <name type="scientific">Vibrio vulnificus (strain YJ016)</name>
    <dbReference type="NCBI Taxonomy" id="196600"/>
    <lineage>
        <taxon>Bacteria</taxon>
        <taxon>Pseudomonadati</taxon>
        <taxon>Pseudomonadota</taxon>
        <taxon>Gammaproteobacteria</taxon>
        <taxon>Vibrionales</taxon>
        <taxon>Vibrionaceae</taxon>
        <taxon>Vibrio</taxon>
    </lineage>
</organism>
<protein>
    <submittedName>
        <fullName evidence="1">Uncharacterized protein</fullName>
    </submittedName>
</protein>
<dbReference type="AlphaFoldDB" id="Q7MPF9"/>
<name>Q7MPF9_VIBVY</name>
<dbReference type="KEGG" id="vvy:VV0404"/>
<reference evidence="1 2" key="1">
    <citation type="journal article" date="2003" name="Genome Res.">
        <title>Comparative genome analysis of Vibrio vulnificus, a marine pathogen.</title>
        <authorList>
            <person name="Chen C.Y."/>
            <person name="Wu K.M."/>
            <person name="Chang Y.C."/>
            <person name="Chang C.H."/>
            <person name="Tsai H.C."/>
            <person name="Liao T.L."/>
            <person name="Liu Y.M."/>
            <person name="Chen H.J."/>
            <person name="Shen A.B."/>
            <person name="Li J.C."/>
            <person name="Su T.L."/>
            <person name="Shao C.P."/>
            <person name="Lee C.T."/>
            <person name="Hor L.I."/>
            <person name="Tsai S.F."/>
        </authorList>
    </citation>
    <scope>NUCLEOTIDE SEQUENCE [LARGE SCALE GENOMIC DNA]</scope>
    <source>
        <strain evidence="1 2">YJ016</strain>
    </source>
</reference>
<accession>Q7MPF9</accession>
<evidence type="ECO:0000313" key="2">
    <source>
        <dbReference type="Proteomes" id="UP000002675"/>
    </source>
</evidence>
<dbReference type="HOGENOM" id="CLU_3278668_0_0_6"/>